<proteinExistence type="predicted"/>
<dbReference type="KEGG" id="plyc:GXP70_11820"/>
<name>A0A6C0FZ95_9BACL</name>
<dbReference type="Proteomes" id="UP000476064">
    <property type="component" value="Chromosome"/>
</dbReference>
<gene>
    <name evidence="1" type="ORF">GXP70_11820</name>
</gene>
<dbReference type="EMBL" id="CP048209">
    <property type="protein sequence ID" value="QHT60554.1"/>
    <property type="molecule type" value="Genomic_DNA"/>
</dbReference>
<protein>
    <submittedName>
        <fullName evidence="1">DUF2487 family protein</fullName>
    </submittedName>
</protein>
<organism evidence="1 2">
    <name type="scientific">Paenibacillus lycopersici</name>
    <dbReference type="NCBI Taxonomy" id="2704462"/>
    <lineage>
        <taxon>Bacteria</taxon>
        <taxon>Bacillati</taxon>
        <taxon>Bacillota</taxon>
        <taxon>Bacilli</taxon>
        <taxon>Bacillales</taxon>
        <taxon>Paenibacillaceae</taxon>
        <taxon>Paenibacillus</taxon>
    </lineage>
</organism>
<sequence length="139" mass="15265">MKFSELSAEQWAELQPYLDTALLPVTGLTGAEMPHEATKQLERLRDVLDTIELPFKGRVVTYPAVQYGEWTPETIRQLQSVSGNLRSVGFKYVVLASAIPLPGTGETGADLVVCPDADKQLPEAAEVNEAVRKLWLGRA</sequence>
<dbReference type="AlphaFoldDB" id="A0A6C0FZ95"/>
<dbReference type="InterPro" id="IPR019615">
    <property type="entry name" value="DUF2487"/>
</dbReference>
<dbReference type="Pfam" id="PF10673">
    <property type="entry name" value="DUF2487"/>
    <property type="match status" value="1"/>
</dbReference>
<accession>A0A6C0FZ95</accession>
<evidence type="ECO:0000313" key="2">
    <source>
        <dbReference type="Proteomes" id="UP000476064"/>
    </source>
</evidence>
<dbReference type="RefSeq" id="WP_162356872.1">
    <property type="nucleotide sequence ID" value="NZ_CP048209.1"/>
</dbReference>
<reference evidence="1 2" key="1">
    <citation type="submission" date="2020-01" db="EMBL/GenBank/DDBJ databases">
        <title>Paenibacillus sp. nov., isolated from tomato rhizosphere.</title>
        <authorList>
            <person name="Weon H.-Y."/>
            <person name="Lee S.A."/>
        </authorList>
    </citation>
    <scope>NUCLEOTIDE SEQUENCE [LARGE SCALE GENOMIC DNA]</scope>
    <source>
        <strain evidence="1 2">12200R-189</strain>
    </source>
</reference>
<evidence type="ECO:0000313" key="1">
    <source>
        <dbReference type="EMBL" id="QHT60554.1"/>
    </source>
</evidence>
<keyword evidence="2" id="KW-1185">Reference proteome</keyword>